<organism evidence="3 4">
    <name type="scientific">Bifidobacterium tissieri</name>
    <dbReference type="NCBI Taxonomy" id="1630162"/>
    <lineage>
        <taxon>Bacteria</taxon>
        <taxon>Bacillati</taxon>
        <taxon>Actinomycetota</taxon>
        <taxon>Actinomycetes</taxon>
        <taxon>Bifidobacteriales</taxon>
        <taxon>Bifidobacteriaceae</taxon>
        <taxon>Bifidobacterium</taxon>
    </lineage>
</organism>
<dbReference type="EMBL" id="MWWV01000022">
    <property type="protein sequence ID" value="OZG55402.1"/>
    <property type="molecule type" value="Genomic_DNA"/>
</dbReference>
<protein>
    <recommendedName>
        <fullName evidence="5">Cell surface protein</fullName>
    </recommendedName>
</protein>
<feature type="region of interest" description="Disordered" evidence="1">
    <location>
        <begin position="2893"/>
        <end position="2921"/>
    </location>
</feature>
<feature type="transmembrane region" description="Helical" evidence="2">
    <location>
        <begin position="32"/>
        <end position="53"/>
    </location>
</feature>
<keyword evidence="2" id="KW-0472">Membrane</keyword>
<accession>A0A261F8F8</accession>
<evidence type="ECO:0008006" key="5">
    <source>
        <dbReference type="Google" id="ProtNLM"/>
    </source>
</evidence>
<keyword evidence="4" id="KW-1185">Reference proteome</keyword>
<reference evidence="3 4" key="1">
    <citation type="journal article" date="2017" name="BMC Genomics">
        <title>Comparative genomic and phylogenomic analyses of the Bifidobacteriaceae family.</title>
        <authorList>
            <person name="Lugli G.A."/>
            <person name="Milani C."/>
            <person name="Turroni F."/>
            <person name="Duranti S."/>
            <person name="Mancabelli L."/>
            <person name="Mangifesta M."/>
            <person name="Ferrario C."/>
            <person name="Modesto M."/>
            <person name="Mattarelli P."/>
            <person name="Jiri K."/>
            <person name="van Sinderen D."/>
            <person name="Ventura M."/>
        </authorList>
    </citation>
    <scope>NUCLEOTIDE SEQUENCE [LARGE SCALE GENOMIC DNA]</scope>
    <source>
        <strain evidence="3 4">DSM 100201</strain>
    </source>
</reference>
<dbReference type="Proteomes" id="UP000216444">
    <property type="component" value="Unassembled WGS sequence"/>
</dbReference>
<evidence type="ECO:0000313" key="4">
    <source>
        <dbReference type="Proteomes" id="UP000216444"/>
    </source>
</evidence>
<proteinExistence type="predicted"/>
<name>A0A261F8F8_9BIFI</name>
<keyword evidence="2" id="KW-1133">Transmembrane helix</keyword>
<feature type="transmembrane region" description="Helical" evidence="2">
    <location>
        <begin position="2838"/>
        <end position="2858"/>
    </location>
</feature>
<dbReference type="RefSeq" id="WP_245819433.1">
    <property type="nucleotide sequence ID" value="NZ_MWWV01000022.1"/>
</dbReference>
<sequence>MSVFDVKNNRLDVVADGIAVRADSRNGRGRVLGGRAIAVVLSIAMSMCSLIPVSSASASNTVLTTTSASAGINVGESSNVIVSADDAATSQSGTKTGLPAARIATADGAMKSGMSANEPYRDGSILIYTYAQLAAIGTNAKVTSADTTAGFVGGGQTVTDANGNAVTYANNASYVLMNDIELPSGVTWQLPEGFSGTINADSAVKSDERTLYDAKTDTITLHNRYQLAVSASKNRESEPVMSGDWDAAKFGIGKPVNGANGKALTYGASHRYVLSARFTTTTPKGDAGQIMAVNETTAKTANEGSADSTSTANGSSSSDAASTDDGESDQPDASAADTVAAAADSLSGRDFVGQAAKTINGKSYILIGNEQQLRAIGANDGKTKVVGRVWKITQQCQQLLGCLTGGWSDTGQESLYYDGDADLAAGATLHNADIPDHDGLLFTYGATRTQYFTKDANGNRQSVDDATYGANTGLTYTADANYIIFRNIDLSADAANGTTANATWNPLMFAGTMLGAVSGNGDTAGSLWSTLGADGASVNDTANKPVIANVKVEQNDTKLDVSKQQGIGFFATIANKSTMSDNSLGSAGTVTVTNLKLSNVTVTNKATEAIVPTTLLGALTGAVGGLLDVLLGLLNIHLNLSDLLNLHKSNPSNLATGAFAGRIYGDAKVTNNEVDDVAVSSASDMTGGFVGYVEGATKYDVVSNAAGALTDLLGKILDVIPFIGLGDLTRWLLDGTLGLDMLIPVAYYNPLLSDNHVTNFKQNVTLGSASKDYAGGFVGLQMGTVIENSSASSENAFVVQARNYAGGFAGASRNGDVGGLLSNLGVHLLAVLRPQSLIEGSQVSAQNGFTVEAESYAGGFSGVMANSYAVNDDIAGTVSVTATKTHAGGFTGISSVGWGLEVGSDSASDTSLLKTLASTLTGLLTSGQIIPDQAGDLLNLAGVKPSAILGAQMNGDITVKAGGDYAGGLVGQGSGAVITSSTSDALGNLPFWKHDPKRPAPASRDTTITGLRSVSAGGSYAGGIVGDLQPATVAALLNNTLGLGDLDFSLFGVSNVTLVGVDTGLSVTAGDNGYYAGGAIGLATGGTMTNTTVSNLNTVKAKGEAGGFIGFTGPGDVVGAGKGLNLLGLVKISGLANVAQYSGVTVSKATVTGISDGFTVVASGHNENKETNSYAAGGFYGQANSTKTRDAHVRNLKSVTADDKTSDGMAGGFVGFSTTGGLIDAINDSKDSSVLQGLIDGGLVNVTGLFGAVPYLVPDYKLVDVSYVNGGYVQADVAGGFAGDFQSGKINQLSDKDKEDQTLVDLVNTAKDNPVAVTNIDHVTGGAYAGGFAGKAVAGALASAGSGGVSILGKFGTVNLANLVKLMQAYVPLISYAGVKSDGETFQNAGGAVDAKADYGIKVSAMRLDDDTDANAGSAGGYIGYGSGVQVSTSSVTQLRRTDVIAPKNLETSGSINDTYLSDKSTYAVDAARYAGGYIGKMDIGAAAGVGDALDVLGGTDLQITVTDLLSALNVVVSTIEYSDVTGGVGGYSVRASNVADSDAPIGMAGGFVGDIEGGHIQHSNAHEFVYIIGQISAGGYVGTMQPGAAANVVGKGSILNKIVDLNDVLSAVQDFVPTIRNSSTDAAICGGAVRAQATSDTKTRRGMAGGYVGHNRGGHIWGNNDAAWSSLSGTPLSGNEQVAYAARIRSVYGAELAGGYTGFMEAADTAQGGSLGVLGGLISVDNLVGVLGLVYPTEEHSRVTGPLRGMSYGQWETWRDNIGKYGAYGAEFTDVVKAGADKVKDQASLDDFLKDYVFGFNVVAGRSHHDTGANLRDSGVAGGHVGLMRTGTITDGQSQDVKQVRAMRAAGGYAGSMEAGSVATIGTVDLAGLKLDLGSLVSTPQVFVPVIKSSSTEGYRKGLRVEATGVDTVDGNVSKGVGNAGGYAGMAIGGQIWGDRDAEGNTLKDGAIASGANVSNLRKVSGRNNVGGYIGLATSGSVADVNTNDVSEGFLQRLLDTLVKNTNPTGLVNVLQATVVTIRGAHVSADSDSWGFTVEGAYKADGQTRYAVNAGGFAGSLQAAILGDKDSAKGSGTEADPANDPAELVVNGLRGVEGGQYAGGFFGIADISSVASVGGGTMQDENTNLLLKLLGVGNVSVLDAFRTFVYDGRVNGVADGIQVVAHDSSTQGMLDSTRFTGAAGGFGGGLINGSVKKSSVTNLNSVTGLNYVGGFIGHLGKSGTVDADDVKVTDSAIGLAGLTAGVLDIWGSHVGNSSVVGIADGFTVTATHNGQDYGRDAALNDSVKRKGAEVAGGFVGYADLARVSGSTVTGLKKVTGSEISGGFVGQTTRAYLVDAGVNSKLVDLLLSLVVNPLLKILYVEGIEHTTDEWANIKKQYFGGLIKFVDLDLFAEGNVLYVNLFGLKVGVALDKHDTESQTDDTAYIYIGDSRISVGCTENGVNKGEENNVKLQLIKGNRTKVTESSVAGIADGYDVFGGGATQDSDGVEGLKTGYVGGFAGLNQEGVLQANAMTYADTIRGTSGLVDPFANTVLDSNWFFNDKNDIIGPTSDGKYNTYRIYRTADAAAGSAVTSANDGRKTFASKTADTGDGTLNTGLDRWDVNYFDVVNAYDSATANSGAAGDDKTTWVGIKDAVAATGEASYKPLNAYVSAAKAVLMLDKAVTNNNGGFTPEPGDGQDPCGTDGCRTVDLTVQKVWKDAGLSKPKSITLRITAHYTDDNGNVVTPKTIQCFDGDCTAKEQTNPWTVTLDSSDGSFWSNTWRKVISGLPVAVMVNGQPKYLTYSVEETGINVDGSGDVTPAKAGYSVSVSHDGIENVSTVTNASSRPLPDTGGQGVMWIMLFGLMLIGLGAAWYVRNRRDGRGVALAVVGARGSGGTNVVEGPGVAGLAGSRVGRHADSTVRPPRASRTAKTRGRHSR</sequence>
<evidence type="ECO:0000313" key="3">
    <source>
        <dbReference type="EMBL" id="OZG55402.1"/>
    </source>
</evidence>
<dbReference type="NCBIfam" id="TIGR01167">
    <property type="entry name" value="LPXTG_anchor"/>
    <property type="match status" value="1"/>
</dbReference>
<feature type="compositionally biased region" description="Basic residues" evidence="1">
    <location>
        <begin position="2911"/>
        <end position="2921"/>
    </location>
</feature>
<dbReference type="Gene3D" id="2.160.20.110">
    <property type="match status" value="1"/>
</dbReference>
<dbReference type="Gene3D" id="2.60.40.1140">
    <property type="entry name" value="Collagen-binding surface protein Cna, B-type domain"/>
    <property type="match status" value="1"/>
</dbReference>
<feature type="region of interest" description="Disordered" evidence="1">
    <location>
        <begin position="299"/>
        <end position="340"/>
    </location>
</feature>
<keyword evidence="2" id="KW-0812">Transmembrane</keyword>
<feature type="compositionally biased region" description="Low complexity" evidence="1">
    <location>
        <begin position="304"/>
        <end position="321"/>
    </location>
</feature>
<evidence type="ECO:0000256" key="2">
    <source>
        <dbReference type="SAM" id="Phobius"/>
    </source>
</evidence>
<comment type="caution">
    <text evidence="3">The sequence shown here is derived from an EMBL/GenBank/DDBJ whole genome shotgun (WGS) entry which is preliminary data.</text>
</comment>
<evidence type="ECO:0000256" key="1">
    <source>
        <dbReference type="SAM" id="MobiDB-lite"/>
    </source>
</evidence>
<gene>
    <name evidence="3" type="ORF">BTIS_2186</name>
</gene>